<feature type="compositionally biased region" description="Acidic residues" evidence="15">
    <location>
        <begin position="727"/>
        <end position="745"/>
    </location>
</feature>
<keyword evidence="9 16" id="KW-1133">Transmembrane helix</keyword>
<dbReference type="Pfam" id="PF09397">
    <property type="entry name" value="FtsK_gamma"/>
    <property type="match status" value="1"/>
</dbReference>
<keyword evidence="3" id="KW-1003">Cell membrane</keyword>
<proteinExistence type="inferred from homology"/>
<keyword evidence="8 14" id="KW-0067">ATP-binding</keyword>
<protein>
    <recommendedName>
        <fullName evidence="17">FtsK domain-containing protein</fullName>
    </recommendedName>
</protein>
<accession>A0A1F7UTF0</accession>
<dbReference type="SMART" id="SM00843">
    <property type="entry name" value="Ftsk_gamma"/>
    <property type="match status" value="1"/>
</dbReference>
<evidence type="ECO:0000256" key="15">
    <source>
        <dbReference type="SAM" id="MobiDB-lite"/>
    </source>
</evidence>
<evidence type="ECO:0000256" key="5">
    <source>
        <dbReference type="ARBA" id="ARBA00022692"/>
    </source>
</evidence>
<feature type="transmembrane region" description="Helical" evidence="16">
    <location>
        <begin position="63"/>
        <end position="83"/>
    </location>
</feature>
<dbReference type="Pfam" id="PF17854">
    <property type="entry name" value="FtsK_alpha"/>
    <property type="match status" value="1"/>
</dbReference>
<comment type="subunit">
    <text evidence="13">Homohexamer. Forms a ring that surrounds DNA.</text>
</comment>
<keyword evidence="11 16" id="KW-0472">Membrane</keyword>
<dbReference type="InterPro" id="IPR018541">
    <property type="entry name" value="Ftsk_gamma"/>
</dbReference>
<feature type="transmembrane region" description="Helical" evidence="16">
    <location>
        <begin position="21"/>
        <end position="43"/>
    </location>
</feature>
<dbReference type="EMBL" id="MGEK01000027">
    <property type="protein sequence ID" value="OGL81529.1"/>
    <property type="molecule type" value="Genomic_DNA"/>
</dbReference>
<evidence type="ECO:0000256" key="8">
    <source>
        <dbReference type="ARBA" id="ARBA00022840"/>
    </source>
</evidence>
<evidence type="ECO:0000256" key="12">
    <source>
        <dbReference type="ARBA" id="ARBA00023306"/>
    </source>
</evidence>
<dbReference type="SUPFAM" id="SSF52540">
    <property type="entry name" value="P-loop containing nucleoside triphosphate hydrolases"/>
    <property type="match status" value="1"/>
</dbReference>
<keyword evidence="12" id="KW-0131">Cell cycle</keyword>
<evidence type="ECO:0000313" key="19">
    <source>
        <dbReference type="Proteomes" id="UP000176846"/>
    </source>
</evidence>
<dbReference type="Pfam" id="PF01580">
    <property type="entry name" value="FtsK_SpoIIIE"/>
    <property type="match status" value="1"/>
</dbReference>
<keyword evidence="4" id="KW-0132">Cell division</keyword>
<keyword evidence="7" id="KW-0159">Chromosome partition</keyword>
<dbReference type="InterPro" id="IPR050206">
    <property type="entry name" value="FtsK/SpoIIIE/SftA"/>
</dbReference>
<dbReference type="InterPro" id="IPR003593">
    <property type="entry name" value="AAA+_ATPase"/>
</dbReference>
<evidence type="ECO:0000259" key="17">
    <source>
        <dbReference type="PROSITE" id="PS50901"/>
    </source>
</evidence>
<dbReference type="SUPFAM" id="SSF46785">
    <property type="entry name" value="Winged helix' DNA-binding domain"/>
    <property type="match status" value="1"/>
</dbReference>
<dbReference type="PROSITE" id="PS50901">
    <property type="entry name" value="FTSK"/>
    <property type="match status" value="1"/>
</dbReference>
<evidence type="ECO:0000313" key="18">
    <source>
        <dbReference type="EMBL" id="OGL81529.1"/>
    </source>
</evidence>
<evidence type="ECO:0000256" key="3">
    <source>
        <dbReference type="ARBA" id="ARBA00022475"/>
    </source>
</evidence>
<evidence type="ECO:0000256" key="13">
    <source>
        <dbReference type="ARBA" id="ARBA00025923"/>
    </source>
</evidence>
<name>A0A1F7UTF0_9BACT</name>
<dbReference type="CDD" id="cd01127">
    <property type="entry name" value="TrwB_TraG_TraD_VirD4"/>
    <property type="match status" value="1"/>
</dbReference>
<evidence type="ECO:0000256" key="16">
    <source>
        <dbReference type="SAM" id="Phobius"/>
    </source>
</evidence>
<comment type="similarity">
    <text evidence="2">Belongs to the FtsK/SpoIIIE/SftA family.</text>
</comment>
<evidence type="ECO:0000256" key="4">
    <source>
        <dbReference type="ARBA" id="ARBA00022618"/>
    </source>
</evidence>
<gene>
    <name evidence="18" type="ORF">A2936_01670</name>
</gene>
<dbReference type="GO" id="GO:0005886">
    <property type="term" value="C:plasma membrane"/>
    <property type="evidence" value="ECO:0007669"/>
    <property type="project" value="UniProtKB-SubCell"/>
</dbReference>
<dbReference type="GO" id="GO:0005524">
    <property type="term" value="F:ATP binding"/>
    <property type="evidence" value="ECO:0007669"/>
    <property type="project" value="UniProtKB-UniRule"/>
</dbReference>
<evidence type="ECO:0000256" key="6">
    <source>
        <dbReference type="ARBA" id="ARBA00022741"/>
    </source>
</evidence>
<reference evidence="18 19" key="1">
    <citation type="journal article" date="2016" name="Nat. Commun.">
        <title>Thousands of microbial genomes shed light on interconnected biogeochemical processes in an aquifer system.</title>
        <authorList>
            <person name="Anantharaman K."/>
            <person name="Brown C.T."/>
            <person name="Hug L.A."/>
            <person name="Sharon I."/>
            <person name="Castelle C.J."/>
            <person name="Probst A.J."/>
            <person name="Thomas B.C."/>
            <person name="Singh A."/>
            <person name="Wilkins M.J."/>
            <person name="Karaoz U."/>
            <person name="Brodie E.L."/>
            <person name="Williams K.H."/>
            <person name="Hubbard S.S."/>
            <person name="Banfield J.F."/>
        </authorList>
    </citation>
    <scope>NUCLEOTIDE SEQUENCE [LARGE SCALE GENOMIC DNA]</scope>
</reference>
<dbReference type="GO" id="GO:0007059">
    <property type="term" value="P:chromosome segregation"/>
    <property type="evidence" value="ECO:0007669"/>
    <property type="project" value="UniProtKB-KW"/>
</dbReference>
<feature type="domain" description="FtsK" evidence="17">
    <location>
        <begin position="395"/>
        <end position="581"/>
    </location>
</feature>
<evidence type="ECO:0000256" key="14">
    <source>
        <dbReference type="PROSITE-ProRule" id="PRU00289"/>
    </source>
</evidence>
<dbReference type="Gene3D" id="3.30.980.40">
    <property type="match status" value="1"/>
</dbReference>
<keyword evidence="5 16" id="KW-0812">Transmembrane</keyword>
<comment type="subcellular location">
    <subcellularLocation>
        <location evidence="1">Cell membrane</location>
        <topology evidence="1">Multi-pass membrane protein</topology>
    </subcellularLocation>
</comment>
<keyword evidence="10" id="KW-0238">DNA-binding</keyword>
<keyword evidence="6 14" id="KW-0547">Nucleotide-binding</keyword>
<evidence type="ECO:0000256" key="2">
    <source>
        <dbReference type="ARBA" id="ARBA00006474"/>
    </source>
</evidence>
<dbReference type="InterPro" id="IPR027417">
    <property type="entry name" value="P-loop_NTPase"/>
</dbReference>
<dbReference type="Pfam" id="PF13491">
    <property type="entry name" value="FtsK_4TM"/>
    <property type="match status" value="1"/>
</dbReference>
<dbReference type="InterPro" id="IPR036388">
    <property type="entry name" value="WH-like_DNA-bd_sf"/>
</dbReference>
<dbReference type="GO" id="GO:0003677">
    <property type="term" value="F:DNA binding"/>
    <property type="evidence" value="ECO:0007669"/>
    <property type="project" value="UniProtKB-KW"/>
</dbReference>
<dbReference type="PANTHER" id="PTHR22683:SF41">
    <property type="entry name" value="DNA TRANSLOCASE FTSK"/>
    <property type="match status" value="1"/>
</dbReference>
<feature type="transmembrane region" description="Helical" evidence="16">
    <location>
        <begin position="141"/>
        <end position="162"/>
    </location>
</feature>
<dbReference type="PANTHER" id="PTHR22683">
    <property type="entry name" value="SPORULATION PROTEIN RELATED"/>
    <property type="match status" value="1"/>
</dbReference>
<dbReference type="InterPro" id="IPR025199">
    <property type="entry name" value="FtsK_4TM"/>
</dbReference>
<dbReference type="InterPro" id="IPR041027">
    <property type="entry name" value="FtsK_alpha"/>
</dbReference>
<dbReference type="InterPro" id="IPR002543">
    <property type="entry name" value="FtsK_dom"/>
</dbReference>
<dbReference type="Gene3D" id="1.10.10.10">
    <property type="entry name" value="Winged helix-like DNA-binding domain superfamily/Winged helix DNA-binding domain"/>
    <property type="match status" value="1"/>
</dbReference>
<dbReference type="InterPro" id="IPR036390">
    <property type="entry name" value="WH_DNA-bd_sf"/>
</dbReference>
<dbReference type="Gene3D" id="3.40.50.300">
    <property type="entry name" value="P-loop containing nucleotide triphosphate hydrolases"/>
    <property type="match status" value="1"/>
</dbReference>
<dbReference type="AlphaFoldDB" id="A0A1F7UTF0"/>
<evidence type="ECO:0000256" key="1">
    <source>
        <dbReference type="ARBA" id="ARBA00004651"/>
    </source>
</evidence>
<feature type="region of interest" description="Disordered" evidence="15">
    <location>
        <begin position="725"/>
        <end position="745"/>
    </location>
</feature>
<dbReference type="GO" id="GO:0051301">
    <property type="term" value="P:cell division"/>
    <property type="evidence" value="ECO:0007669"/>
    <property type="project" value="UniProtKB-KW"/>
</dbReference>
<organism evidence="18 19">
    <name type="scientific">Candidatus Uhrbacteria bacterium RIFCSPLOWO2_01_FULL_47_25</name>
    <dbReference type="NCBI Taxonomy" id="1802402"/>
    <lineage>
        <taxon>Bacteria</taxon>
        <taxon>Candidatus Uhriibacteriota</taxon>
    </lineage>
</organism>
<evidence type="ECO:0000256" key="9">
    <source>
        <dbReference type="ARBA" id="ARBA00022989"/>
    </source>
</evidence>
<dbReference type="SMART" id="SM00382">
    <property type="entry name" value="AAA"/>
    <property type="match status" value="1"/>
</dbReference>
<evidence type="ECO:0000256" key="10">
    <source>
        <dbReference type="ARBA" id="ARBA00023125"/>
    </source>
</evidence>
<sequence>MSNGVKKQDHGGSVRARGRHFSPGTAEGLIVIGLLVLAGVSALSLLELAGPFGRFLNQALEIMFGWGAWLAPLYFLVIAAMRLQKTPRRGIITLGFSFFVLSALALLDLFVPLDATKGLSVGGAGGGYLGLFLRYPLETVFGYWVAWLLLVALLISSLMIILDTPLEYWISSCLKILSWLKRLIVDFWRGFFARLTEREAGSHKTETPPAFVSNSILDIPSDTNTQERPLQGSTSSEALPMAGVDSFRWRGSSTISRYKPIVIDLPLSLLENNHSKPTSGDIKENKLLIQKTLESFGIPVEMAEVNVGPTVTQYTLKPEDGVKLSAITALNNDLALALASHPIRIEAPIPGRSLVGIEVPNQSVAIVHLREILESEEFQKRHSNLMLALGKDVSGRSWVVDLEKMPHLLVAGATGSGKSVALNSIILSLLYQNNPSDLKFIIIDPKRVEFPDYQHIPHLLTPVITEVPATVNALKWLIKEMDRRFSLLASFGSRNIQSYNQQSTEKLPYIIVIIDELADLMVAAASEVEGAIIRLAQMARAVGIHLVLATQRPSVDVITGLIKANITARVAFSVASLMDSRTILDTGGAEKLIGRGDMLFISAEITRPKRLQGALVGDEEIARVVEYLKSRATPEYVDEVTTKQAVSVWGGGGYDDDDPLLGEAEAVVVQAGKASSSLLQRRLKVGYARAARLIDLLEAKGVVGPGDGAKPRDVLISRVENDILDNNTDENIDEENNGIQEQDET</sequence>
<dbReference type="Proteomes" id="UP000176846">
    <property type="component" value="Unassembled WGS sequence"/>
</dbReference>
<evidence type="ECO:0000256" key="11">
    <source>
        <dbReference type="ARBA" id="ARBA00023136"/>
    </source>
</evidence>
<evidence type="ECO:0000256" key="7">
    <source>
        <dbReference type="ARBA" id="ARBA00022829"/>
    </source>
</evidence>
<feature type="binding site" evidence="14">
    <location>
        <begin position="412"/>
        <end position="419"/>
    </location>
    <ligand>
        <name>ATP</name>
        <dbReference type="ChEBI" id="CHEBI:30616"/>
    </ligand>
</feature>
<comment type="caution">
    <text evidence="18">The sequence shown here is derived from an EMBL/GenBank/DDBJ whole genome shotgun (WGS) entry which is preliminary data.</text>
</comment>
<feature type="transmembrane region" description="Helical" evidence="16">
    <location>
        <begin position="90"/>
        <end position="111"/>
    </location>
</feature>